<sequence>MLLAMKVTYTLFIIFVILWTSVVPQNIDKLSKMEVSMTKTPRYKRWTRLEPSVRFYSKRWTRLEPSVRFLDKRWTILEPSVRFFYKR</sequence>
<name>A0A3P7M4H3_LITSI</name>
<dbReference type="Proteomes" id="UP000277928">
    <property type="component" value="Unassembled WGS sequence"/>
</dbReference>
<dbReference type="OrthoDB" id="5813504at2759"/>
<evidence type="ECO:0000313" key="2">
    <source>
        <dbReference type="Proteomes" id="UP000277928"/>
    </source>
</evidence>
<gene>
    <name evidence="1" type="ORF">NLS_LOCUS9288</name>
</gene>
<dbReference type="AlphaFoldDB" id="A0A3P7M4H3"/>
<dbReference type="EMBL" id="UYRX01001483">
    <property type="protein sequence ID" value="VDM91381.1"/>
    <property type="molecule type" value="Genomic_DNA"/>
</dbReference>
<dbReference type="OMA" id="FVILWTS"/>
<reference evidence="1 2" key="1">
    <citation type="submission" date="2018-08" db="EMBL/GenBank/DDBJ databases">
        <authorList>
            <person name="Laetsch R D."/>
            <person name="Stevens L."/>
            <person name="Kumar S."/>
            <person name="Blaxter L. M."/>
        </authorList>
    </citation>
    <scope>NUCLEOTIDE SEQUENCE [LARGE SCALE GENOMIC DNA]</scope>
</reference>
<evidence type="ECO:0000313" key="1">
    <source>
        <dbReference type="EMBL" id="VDM91381.1"/>
    </source>
</evidence>
<accession>A0A3P7M4H3</accession>
<protein>
    <submittedName>
        <fullName evidence="1">Uncharacterized protein</fullName>
    </submittedName>
</protein>
<organism evidence="1 2">
    <name type="scientific">Litomosoides sigmodontis</name>
    <name type="common">Filarial nematode worm</name>
    <dbReference type="NCBI Taxonomy" id="42156"/>
    <lineage>
        <taxon>Eukaryota</taxon>
        <taxon>Metazoa</taxon>
        <taxon>Ecdysozoa</taxon>
        <taxon>Nematoda</taxon>
        <taxon>Chromadorea</taxon>
        <taxon>Rhabditida</taxon>
        <taxon>Spirurina</taxon>
        <taxon>Spiruromorpha</taxon>
        <taxon>Filarioidea</taxon>
        <taxon>Onchocercidae</taxon>
        <taxon>Litomosoides</taxon>
    </lineage>
</organism>
<keyword evidence="2" id="KW-1185">Reference proteome</keyword>
<proteinExistence type="predicted"/>